<name>A0AAV9JXP7_9PEZI</name>
<keyword evidence="5 7" id="KW-0472">Membrane</keyword>
<feature type="transmembrane region" description="Helical" evidence="7">
    <location>
        <begin position="135"/>
        <end position="167"/>
    </location>
</feature>
<evidence type="ECO:0000313" key="8">
    <source>
        <dbReference type="EMBL" id="KAK4550393.1"/>
    </source>
</evidence>
<evidence type="ECO:0000256" key="3">
    <source>
        <dbReference type="ARBA" id="ARBA00022692"/>
    </source>
</evidence>
<gene>
    <name evidence="8" type="ORF">LTR36_003360</name>
</gene>
<reference evidence="8 9" key="1">
    <citation type="submission" date="2021-11" db="EMBL/GenBank/DDBJ databases">
        <title>Black yeast isolated from Biological Soil Crust.</title>
        <authorList>
            <person name="Kurbessoian T."/>
        </authorList>
    </citation>
    <scope>NUCLEOTIDE SEQUENCE [LARGE SCALE GENOMIC DNA]</scope>
    <source>
        <strain evidence="8 9">CCFEE 5522</strain>
    </source>
</reference>
<evidence type="ECO:0000256" key="4">
    <source>
        <dbReference type="ARBA" id="ARBA00022989"/>
    </source>
</evidence>
<evidence type="ECO:0000256" key="5">
    <source>
        <dbReference type="ARBA" id="ARBA00023136"/>
    </source>
</evidence>
<dbReference type="AlphaFoldDB" id="A0AAV9JXP7"/>
<dbReference type="EMBL" id="JAVFHQ010000002">
    <property type="protein sequence ID" value="KAK4550393.1"/>
    <property type="molecule type" value="Genomic_DNA"/>
</dbReference>
<feature type="transmembrane region" description="Helical" evidence="7">
    <location>
        <begin position="93"/>
        <end position="114"/>
    </location>
</feature>
<dbReference type="InterPro" id="IPR002293">
    <property type="entry name" value="AA/rel_permease1"/>
</dbReference>
<feature type="transmembrane region" description="Helical" evidence="7">
    <location>
        <begin position="209"/>
        <end position="227"/>
    </location>
</feature>
<dbReference type="GO" id="GO:0022857">
    <property type="term" value="F:transmembrane transporter activity"/>
    <property type="evidence" value="ECO:0007669"/>
    <property type="project" value="InterPro"/>
</dbReference>
<dbReference type="PANTHER" id="PTHR45649">
    <property type="entry name" value="AMINO-ACID PERMEASE BAT1"/>
    <property type="match status" value="1"/>
</dbReference>
<evidence type="ECO:0000256" key="2">
    <source>
        <dbReference type="ARBA" id="ARBA00022448"/>
    </source>
</evidence>
<sequence>MSPDGKDAQQQVWELRSASHTPPSTTTDDEFGSNGLERRNMLRMGKQQEMQRVFKQASLVSFPAILMGTWQWILLANSQGLIAGGRGGLFWSFIWTLVGYAFLAASLADMASMAPTAGGQYHWVSEFPPREYQQVLSYASGWLSALCWQAGNASGLFLCGTLIQSLISTKNPAYSAPAWQGWLLTIAMTAICAGFNIWGESFLPLMQKIFMPIYVAVCFATVGVIWALCPHVDAKTALLEFTDGGGWSSMGLVLMVGQISAIFALGGEYDRAHAW</sequence>
<dbReference type="Gene3D" id="1.20.1740.10">
    <property type="entry name" value="Amino acid/polyamine transporter I"/>
    <property type="match status" value="1"/>
</dbReference>
<feature type="transmembrane region" description="Helical" evidence="7">
    <location>
        <begin position="53"/>
        <end position="73"/>
    </location>
</feature>
<comment type="subcellular location">
    <subcellularLocation>
        <location evidence="1">Membrane</location>
        <topology evidence="1">Multi-pass membrane protein</topology>
    </subcellularLocation>
</comment>
<evidence type="ECO:0000256" key="7">
    <source>
        <dbReference type="SAM" id="Phobius"/>
    </source>
</evidence>
<feature type="transmembrane region" description="Helical" evidence="7">
    <location>
        <begin position="179"/>
        <end position="197"/>
    </location>
</feature>
<dbReference type="Proteomes" id="UP001324427">
    <property type="component" value="Unassembled WGS sequence"/>
</dbReference>
<feature type="region of interest" description="Disordered" evidence="6">
    <location>
        <begin position="1"/>
        <end position="35"/>
    </location>
</feature>
<keyword evidence="3 7" id="KW-0812">Transmembrane</keyword>
<comment type="caution">
    <text evidence="8">The sequence shown here is derived from an EMBL/GenBank/DDBJ whole genome shotgun (WGS) entry which is preliminary data.</text>
</comment>
<accession>A0AAV9JXP7</accession>
<keyword evidence="2" id="KW-0813">Transport</keyword>
<protein>
    <submittedName>
        <fullName evidence="8">Uncharacterized protein</fullName>
    </submittedName>
</protein>
<feature type="transmembrane region" description="Helical" evidence="7">
    <location>
        <begin position="247"/>
        <end position="266"/>
    </location>
</feature>
<dbReference type="GO" id="GO:0016020">
    <property type="term" value="C:membrane"/>
    <property type="evidence" value="ECO:0007669"/>
    <property type="project" value="UniProtKB-SubCell"/>
</dbReference>
<evidence type="ECO:0000256" key="1">
    <source>
        <dbReference type="ARBA" id="ARBA00004141"/>
    </source>
</evidence>
<dbReference type="PANTHER" id="PTHR45649:SF4">
    <property type="entry name" value="TRANSPORTER, PUTATIVE (EUROFUNG)-RELATED"/>
    <property type="match status" value="1"/>
</dbReference>
<evidence type="ECO:0000256" key="6">
    <source>
        <dbReference type="SAM" id="MobiDB-lite"/>
    </source>
</evidence>
<keyword evidence="4 7" id="KW-1133">Transmembrane helix</keyword>
<organism evidence="8 9">
    <name type="scientific">Oleoguttula mirabilis</name>
    <dbReference type="NCBI Taxonomy" id="1507867"/>
    <lineage>
        <taxon>Eukaryota</taxon>
        <taxon>Fungi</taxon>
        <taxon>Dikarya</taxon>
        <taxon>Ascomycota</taxon>
        <taxon>Pezizomycotina</taxon>
        <taxon>Dothideomycetes</taxon>
        <taxon>Dothideomycetidae</taxon>
        <taxon>Mycosphaerellales</taxon>
        <taxon>Teratosphaeriaceae</taxon>
        <taxon>Oleoguttula</taxon>
    </lineage>
</organism>
<dbReference type="Pfam" id="PF13520">
    <property type="entry name" value="AA_permease_2"/>
    <property type="match status" value="1"/>
</dbReference>
<feature type="compositionally biased region" description="Polar residues" evidence="6">
    <location>
        <begin position="8"/>
        <end position="26"/>
    </location>
</feature>
<keyword evidence="9" id="KW-1185">Reference proteome</keyword>
<evidence type="ECO:0000313" key="9">
    <source>
        <dbReference type="Proteomes" id="UP001324427"/>
    </source>
</evidence>
<proteinExistence type="predicted"/>